<gene>
    <name evidence="1" type="ORF">EQP59_02085</name>
</gene>
<proteinExistence type="predicted"/>
<dbReference type="OrthoDB" id="1322834at2"/>
<protein>
    <submittedName>
        <fullName evidence="1">Uncharacterized protein</fullName>
    </submittedName>
</protein>
<evidence type="ECO:0000313" key="2">
    <source>
        <dbReference type="Proteomes" id="UP000287701"/>
    </source>
</evidence>
<dbReference type="RefSeq" id="WP_128500731.1">
    <property type="nucleotide sequence ID" value="NZ_CP035107.1"/>
</dbReference>
<dbReference type="AlphaFoldDB" id="A0A3R5WYT3"/>
<dbReference type="EMBL" id="CP035107">
    <property type="protein sequence ID" value="QAR30229.1"/>
    <property type="molecule type" value="Genomic_DNA"/>
</dbReference>
<sequence length="184" mass="21991">MHYRIETIVNKKLSPTYTKTLQTIRKVSILYDKKQDGLSRYLVLTTQYKFSNQENSTQAILKKIAYLFDRLELGADENRRICRVFNRSELKMRWQRLELEILKNNEGYALKSYCAKITELLSKEDQLIEFLHQNDMLGMFFNGNHTETMGGQFYYNEKQILEEGYLEIKAEHHHTKYSILWLGF</sequence>
<reference evidence="1 2" key="1">
    <citation type="submission" date="2019-01" db="EMBL/GenBank/DDBJ databases">
        <title>Whole Genome of Ornithobacterium rhinotracheale FARPER-174b.</title>
        <authorList>
            <person name="Tataje-Lavanda L.A."/>
            <person name="Montalvan A."/>
            <person name="Montesinos R."/>
            <person name="Zimic M."/>
            <person name="Fernandez-Sanchez M."/>
            <person name="Fernandez-Diaz M."/>
        </authorList>
    </citation>
    <scope>NUCLEOTIDE SEQUENCE [LARGE SCALE GENOMIC DNA]</scope>
    <source>
        <strain evidence="1 2">FARPER-174b</strain>
    </source>
</reference>
<dbReference type="Proteomes" id="UP000287701">
    <property type="component" value="Chromosome"/>
</dbReference>
<accession>A0A3R5WYT3</accession>
<organism evidence="1 2">
    <name type="scientific">Ornithobacterium rhinotracheale</name>
    <dbReference type="NCBI Taxonomy" id="28251"/>
    <lineage>
        <taxon>Bacteria</taxon>
        <taxon>Pseudomonadati</taxon>
        <taxon>Bacteroidota</taxon>
        <taxon>Flavobacteriia</taxon>
        <taxon>Flavobacteriales</taxon>
        <taxon>Weeksellaceae</taxon>
        <taxon>Ornithobacterium</taxon>
    </lineage>
</organism>
<evidence type="ECO:0000313" key="1">
    <source>
        <dbReference type="EMBL" id="QAR30229.1"/>
    </source>
</evidence>
<name>A0A3R5WYT3_ORNRH</name>